<comment type="similarity">
    <text evidence="1">Belongs to the universal stress protein A family.</text>
</comment>
<dbReference type="OrthoDB" id="115248at2"/>
<dbReference type="PANTHER" id="PTHR46268:SF15">
    <property type="entry name" value="UNIVERSAL STRESS PROTEIN HP_0031"/>
    <property type="match status" value="1"/>
</dbReference>
<evidence type="ECO:0000259" key="2">
    <source>
        <dbReference type="Pfam" id="PF00582"/>
    </source>
</evidence>
<sequence>MATMILDSAHLETTPVSFRRILVTTDFSAQAHMALVDAVRLATLFAGEIFVLHALPSMEVRYGDVLGMEARQAAMAAAQTAMAREVESIPDLARIPCMTRVEEGPLDLQVEQVVRSHHVDLVVAGSRGAQGLDKLLFGSSAESLIRRAPCPVLIVGPNARRVDSLQSILFAADLELGSLRAAQYAAALGKTMQATLTVMHVVNRVGPPQRELRKDLEERLMHLLPRDAAMYFKAHVQVDHGQAAPRILRAANLGGTELILTGCRHNGALGDHAAWRTLSKLIHDAECPILVVNGRLGEGAPA</sequence>
<dbReference type="KEGG" id="talb:FTW19_21145"/>
<name>A0A5B9EEY1_9BACT</name>
<dbReference type="Pfam" id="PF00582">
    <property type="entry name" value="Usp"/>
    <property type="match status" value="2"/>
</dbReference>
<feature type="domain" description="UspA" evidence="2">
    <location>
        <begin position="166"/>
        <end position="292"/>
    </location>
</feature>
<dbReference type="RefSeq" id="WP_147649533.1">
    <property type="nucleotide sequence ID" value="NZ_CP042806.1"/>
</dbReference>
<accession>A0A5B9EEY1</accession>
<protein>
    <submittedName>
        <fullName evidence="3">Universal stress protein</fullName>
    </submittedName>
</protein>
<dbReference type="InterPro" id="IPR014729">
    <property type="entry name" value="Rossmann-like_a/b/a_fold"/>
</dbReference>
<reference evidence="3 4" key="1">
    <citation type="submission" date="2019-08" db="EMBL/GenBank/DDBJ databases">
        <title>Complete genome sequence of Terriglobus albidus strain ORNL.</title>
        <authorList>
            <person name="Podar M."/>
        </authorList>
    </citation>
    <scope>NUCLEOTIDE SEQUENCE [LARGE SCALE GENOMIC DNA]</scope>
    <source>
        <strain evidence="3 4">ORNL</strain>
    </source>
</reference>
<evidence type="ECO:0000313" key="4">
    <source>
        <dbReference type="Proteomes" id="UP000321820"/>
    </source>
</evidence>
<evidence type="ECO:0000256" key="1">
    <source>
        <dbReference type="ARBA" id="ARBA00008791"/>
    </source>
</evidence>
<dbReference type="PANTHER" id="PTHR46268">
    <property type="entry name" value="STRESS RESPONSE PROTEIN NHAX"/>
    <property type="match status" value="1"/>
</dbReference>
<dbReference type="InterPro" id="IPR006015">
    <property type="entry name" value="Universal_stress_UspA"/>
</dbReference>
<feature type="domain" description="UspA" evidence="2">
    <location>
        <begin position="18"/>
        <end position="155"/>
    </location>
</feature>
<dbReference type="PRINTS" id="PR01438">
    <property type="entry name" value="UNVRSLSTRESS"/>
</dbReference>
<keyword evidence="4" id="KW-1185">Reference proteome</keyword>
<dbReference type="AlphaFoldDB" id="A0A5B9EEY1"/>
<dbReference type="InterPro" id="IPR006016">
    <property type="entry name" value="UspA"/>
</dbReference>
<organism evidence="3 4">
    <name type="scientific">Terriglobus albidus</name>
    <dbReference type="NCBI Taxonomy" id="1592106"/>
    <lineage>
        <taxon>Bacteria</taxon>
        <taxon>Pseudomonadati</taxon>
        <taxon>Acidobacteriota</taxon>
        <taxon>Terriglobia</taxon>
        <taxon>Terriglobales</taxon>
        <taxon>Acidobacteriaceae</taxon>
        <taxon>Terriglobus</taxon>
    </lineage>
</organism>
<dbReference type="CDD" id="cd00293">
    <property type="entry name" value="USP-like"/>
    <property type="match status" value="2"/>
</dbReference>
<gene>
    <name evidence="3" type="ORF">FTW19_21145</name>
</gene>
<dbReference type="Proteomes" id="UP000321820">
    <property type="component" value="Chromosome"/>
</dbReference>
<proteinExistence type="inferred from homology"/>
<dbReference type="EMBL" id="CP042806">
    <property type="protein sequence ID" value="QEE30264.1"/>
    <property type="molecule type" value="Genomic_DNA"/>
</dbReference>
<evidence type="ECO:0000313" key="3">
    <source>
        <dbReference type="EMBL" id="QEE30264.1"/>
    </source>
</evidence>
<dbReference type="SUPFAM" id="SSF52402">
    <property type="entry name" value="Adenine nucleotide alpha hydrolases-like"/>
    <property type="match status" value="2"/>
</dbReference>
<dbReference type="Gene3D" id="3.40.50.620">
    <property type="entry name" value="HUPs"/>
    <property type="match status" value="2"/>
</dbReference>